<dbReference type="Pfam" id="PF13302">
    <property type="entry name" value="Acetyltransf_3"/>
    <property type="match status" value="1"/>
</dbReference>
<name>A0A9D1LGY2_9BACT</name>
<evidence type="ECO:0000259" key="1">
    <source>
        <dbReference type="PROSITE" id="PS51186"/>
    </source>
</evidence>
<dbReference type="Gene3D" id="3.40.630.30">
    <property type="match status" value="1"/>
</dbReference>
<dbReference type="PROSITE" id="PS51186">
    <property type="entry name" value="GNAT"/>
    <property type="match status" value="1"/>
</dbReference>
<accession>A0A9D1LGY2</accession>
<dbReference type="PANTHER" id="PTHR43792:SF1">
    <property type="entry name" value="N-ACETYLTRANSFERASE DOMAIN-CONTAINING PROTEIN"/>
    <property type="match status" value="1"/>
</dbReference>
<dbReference type="AlphaFoldDB" id="A0A9D1LGY2"/>
<reference evidence="2" key="1">
    <citation type="submission" date="2020-10" db="EMBL/GenBank/DDBJ databases">
        <authorList>
            <person name="Gilroy R."/>
        </authorList>
    </citation>
    <scope>NUCLEOTIDE SEQUENCE</scope>
    <source>
        <strain evidence="2">17073</strain>
    </source>
</reference>
<dbReference type="InterPro" id="IPR051531">
    <property type="entry name" value="N-acetyltransferase"/>
</dbReference>
<dbReference type="EMBL" id="DVMS01000192">
    <property type="protein sequence ID" value="HIU39354.1"/>
    <property type="molecule type" value="Genomic_DNA"/>
</dbReference>
<evidence type="ECO:0000313" key="3">
    <source>
        <dbReference type="Proteomes" id="UP000824076"/>
    </source>
</evidence>
<organism evidence="2 3">
    <name type="scientific">Candidatus Limisoma intestinavium</name>
    <dbReference type="NCBI Taxonomy" id="2840856"/>
    <lineage>
        <taxon>Bacteria</taxon>
        <taxon>Pseudomonadati</taxon>
        <taxon>Bacteroidota</taxon>
        <taxon>Bacteroidia</taxon>
        <taxon>Bacteroidales</taxon>
        <taxon>Candidatus Limisoma</taxon>
    </lineage>
</organism>
<sequence length="174" mass="20134">MEKEPFVLETPRLLLRKMRLSDIDALSAIMQDERVMYAYNGAFNDEETAMWLERQLQRYEMFGFGLWAATLKETGEMIGQCGITMQPYKTGLVPEIGYLFAFRHWHKGYATEAAAACKEYGFHVLHFDALYSIIRDTNVASQNVALRNGMRPIDKVVKHYRGVEMPHIVFCVQK</sequence>
<feature type="domain" description="N-acetyltransferase" evidence="1">
    <location>
        <begin position="13"/>
        <end position="172"/>
    </location>
</feature>
<reference evidence="2" key="2">
    <citation type="journal article" date="2021" name="PeerJ">
        <title>Extensive microbial diversity within the chicken gut microbiome revealed by metagenomics and culture.</title>
        <authorList>
            <person name="Gilroy R."/>
            <person name="Ravi A."/>
            <person name="Getino M."/>
            <person name="Pursley I."/>
            <person name="Horton D.L."/>
            <person name="Alikhan N.F."/>
            <person name="Baker D."/>
            <person name="Gharbi K."/>
            <person name="Hall N."/>
            <person name="Watson M."/>
            <person name="Adriaenssens E.M."/>
            <person name="Foster-Nyarko E."/>
            <person name="Jarju S."/>
            <person name="Secka A."/>
            <person name="Antonio M."/>
            <person name="Oren A."/>
            <person name="Chaudhuri R.R."/>
            <person name="La Ragione R."/>
            <person name="Hildebrand F."/>
            <person name="Pallen M.J."/>
        </authorList>
    </citation>
    <scope>NUCLEOTIDE SEQUENCE</scope>
    <source>
        <strain evidence="2">17073</strain>
    </source>
</reference>
<dbReference type="SUPFAM" id="SSF55729">
    <property type="entry name" value="Acyl-CoA N-acyltransferases (Nat)"/>
    <property type="match status" value="1"/>
</dbReference>
<dbReference type="Proteomes" id="UP000824076">
    <property type="component" value="Unassembled WGS sequence"/>
</dbReference>
<dbReference type="PANTHER" id="PTHR43792">
    <property type="entry name" value="GNAT FAMILY, PUTATIVE (AFU_ORTHOLOGUE AFUA_3G00765)-RELATED-RELATED"/>
    <property type="match status" value="1"/>
</dbReference>
<dbReference type="InterPro" id="IPR000182">
    <property type="entry name" value="GNAT_dom"/>
</dbReference>
<dbReference type="InterPro" id="IPR016181">
    <property type="entry name" value="Acyl_CoA_acyltransferase"/>
</dbReference>
<comment type="caution">
    <text evidence="2">The sequence shown here is derived from an EMBL/GenBank/DDBJ whole genome shotgun (WGS) entry which is preliminary data.</text>
</comment>
<evidence type="ECO:0000313" key="2">
    <source>
        <dbReference type="EMBL" id="HIU39354.1"/>
    </source>
</evidence>
<dbReference type="GO" id="GO:0016747">
    <property type="term" value="F:acyltransferase activity, transferring groups other than amino-acyl groups"/>
    <property type="evidence" value="ECO:0007669"/>
    <property type="project" value="InterPro"/>
</dbReference>
<proteinExistence type="predicted"/>
<gene>
    <name evidence="2" type="ORF">IAD18_06795</name>
</gene>
<protein>
    <submittedName>
        <fullName evidence="2">GNAT family N-acetyltransferase</fullName>
    </submittedName>
</protein>